<dbReference type="SUPFAM" id="SSF55021">
    <property type="entry name" value="ACT-like"/>
    <property type="match status" value="1"/>
</dbReference>
<dbReference type="InterPro" id="IPR004810">
    <property type="entry name" value="PurU"/>
</dbReference>
<dbReference type="PANTHER" id="PTHR42706">
    <property type="entry name" value="FORMYLTETRAHYDROFOLATE DEFORMYLASE"/>
    <property type="match status" value="1"/>
</dbReference>
<dbReference type="InterPro" id="IPR044074">
    <property type="entry name" value="PurU_ACT"/>
</dbReference>
<dbReference type="PANTHER" id="PTHR42706:SF1">
    <property type="entry name" value="FORMYLTETRAHYDROFOLATE DEFORMYLASE 2, MITOCHONDRIAL"/>
    <property type="match status" value="1"/>
</dbReference>
<evidence type="ECO:0000313" key="1">
    <source>
        <dbReference type="EMBL" id="AAY82648.1"/>
    </source>
</evidence>
<proteinExistence type="predicted"/>
<accession>Q4PK55</accession>
<dbReference type="InterPro" id="IPR036477">
    <property type="entry name" value="Formyl_transf_N_sf"/>
</dbReference>
<dbReference type="CDD" id="cd04875">
    <property type="entry name" value="ACT_F4HF-DF"/>
    <property type="match status" value="1"/>
</dbReference>
<dbReference type="EMBL" id="DQ077554">
    <property type="protein sequence ID" value="AAY82648.1"/>
    <property type="molecule type" value="Genomic_DNA"/>
</dbReference>
<dbReference type="InterPro" id="IPR045865">
    <property type="entry name" value="ACT-like_dom_sf"/>
</dbReference>
<sequence length="150" mass="17322">MKNTTYIFRIKCPDAYGIVAKVSTSLNDMDIFITDSSFFSDPSTKSYFMRLKIFSSKGEIEFSNFSNAFNEACSDLKMEWTLENEASSPNTLVFVSKYGHCLQDLLYKNSIDSLRMNVCGIVSNHENLKTISDNYSIPFFYIKNKFRNKR</sequence>
<dbReference type="GO" id="GO:0006189">
    <property type="term" value="P:'de novo' IMP biosynthetic process"/>
    <property type="evidence" value="ECO:0007669"/>
    <property type="project" value="InterPro"/>
</dbReference>
<name>Q4PK55_9BACT</name>
<dbReference type="AlphaFoldDB" id="Q4PK55"/>
<dbReference type="Gene3D" id="3.30.70.260">
    <property type="match status" value="1"/>
</dbReference>
<dbReference type="Gene3D" id="3.40.50.170">
    <property type="entry name" value="Formyl transferase, N-terminal domain"/>
    <property type="match status" value="1"/>
</dbReference>
<dbReference type="SUPFAM" id="SSF53328">
    <property type="entry name" value="Formyltransferase"/>
    <property type="match status" value="1"/>
</dbReference>
<organism evidence="1">
    <name type="scientific">uncultured bacterium MedeBAC49C08</name>
    <dbReference type="NCBI Taxonomy" id="332274"/>
    <lineage>
        <taxon>Bacteria</taxon>
        <taxon>environmental samples</taxon>
    </lineage>
</organism>
<dbReference type="GO" id="GO:0008864">
    <property type="term" value="F:formyltetrahydrofolate deformylase activity"/>
    <property type="evidence" value="ECO:0007669"/>
    <property type="project" value="InterPro"/>
</dbReference>
<dbReference type="PRINTS" id="PR01575">
    <property type="entry name" value="FFH4HYDRLASE"/>
</dbReference>
<protein>
    <submittedName>
        <fullName evidence="1">Predicted PurU-like protein</fullName>
    </submittedName>
</protein>
<reference evidence="1" key="1">
    <citation type="journal article" date="2005" name="PLoS Biol.">
        <title>New insights into metabolic properties of marine bacteria encoding proteorhodopsins.</title>
        <authorList>
            <person name="Sabehi G."/>
            <person name="Loy A."/>
            <person name="Jung K.H."/>
            <person name="Partha R."/>
            <person name="Spudich J.L."/>
            <person name="Isaacson T."/>
            <person name="Hirschberg J."/>
            <person name="Wagner M."/>
            <person name="Beja O."/>
        </authorList>
    </citation>
    <scope>NUCLEOTIDE SEQUENCE</scope>
</reference>